<keyword evidence="1" id="KW-0479">Metal-binding</keyword>
<sequence length="262" mass="29843">MLVTPLTGGTTQSYIRTRREFLRENSSSSRRDKTSKKKKKKRKREKEQGSNLKETVCPPPRTEMICPDPWSLPSTELQKREHLITCATEDLRKRRFECSQCDKAFAKSSLLVRHQKRVHCSKDTVNAPETSSSFMNIVITESDDDQEWLEDPGDLIYEPNIESGRTIRKKTSPSLPGVKRKAPEQTPDKETPTSSSVSAETTGHQEAPLISFHCPCCKTQATTNDASTQTNGSSHQRTVRVIRRYQKDGKSVERFEEDIWNA</sequence>
<dbReference type="SMART" id="SM00355">
    <property type="entry name" value="ZnF_C2H2"/>
    <property type="match status" value="1"/>
</dbReference>
<feature type="compositionally biased region" description="Basic and acidic residues" evidence="4">
    <location>
        <begin position="181"/>
        <end position="191"/>
    </location>
</feature>
<dbReference type="PROSITE" id="PS50157">
    <property type="entry name" value="ZINC_FINGER_C2H2_2"/>
    <property type="match status" value="1"/>
</dbReference>
<keyword evidence="2" id="KW-0863">Zinc-finger</keyword>
<dbReference type="HOGENOM" id="CLU_092924_1_0_1"/>
<dbReference type="InterPro" id="IPR013087">
    <property type="entry name" value="Znf_C2H2_type"/>
</dbReference>
<dbReference type="SUPFAM" id="SSF57667">
    <property type="entry name" value="beta-beta-alpha zinc fingers"/>
    <property type="match status" value="1"/>
</dbReference>
<dbReference type="FunFam" id="3.30.160.60:FF:000446">
    <property type="entry name" value="Zinc finger protein"/>
    <property type="match status" value="1"/>
</dbReference>
<dbReference type="Gene3D" id="3.30.160.60">
    <property type="entry name" value="Classic Zinc Finger"/>
    <property type="match status" value="1"/>
</dbReference>
<reference evidence="5" key="1">
    <citation type="journal article" date="2012" name="Nature">
        <title>The oyster genome reveals stress adaptation and complexity of shell formation.</title>
        <authorList>
            <person name="Zhang G."/>
            <person name="Fang X."/>
            <person name="Guo X."/>
            <person name="Li L."/>
            <person name="Luo R."/>
            <person name="Xu F."/>
            <person name="Yang P."/>
            <person name="Zhang L."/>
            <person name="Wang X."/>
            <person name="Qi H."/>
            <person name="Xiong Z."/>
            <person name="Que H."/>
            <person name="Xie Y."/>
            <person name="Holland P.W."/>
            <person name="Paps J."/>
            <person name="Zhu Y."/>
            <person name="Wu F."/>
            <person name="Chen Y."/>
            <person name="Wang J."/>
            <person name="Peng C."/>
            <person name="Meng J."/>
            <person name="Yang L."/>
            <person name="Liu J."/>
            <person name="Wen B."/>
            <person name="Zhang N."/>
            <person name="Huang Z."/>
            <person name="Zhu Q."/>
            <person name="Feng Y."/>
            <person name="Mount A."/>
            <person name="Hedgecock D."/>
            <person name="Xu Z."/>
            <person name="Liu Y."/>
            <person name="Domazet-Loso T."/>
            <person name="Du Y."/>
            <person name="Sun X."/>
            <person name="Zhang S."/>
            <person name="Liu B."/>
            <person name="Cheng P."/>
            <person name="Jiang X."/>
            <person name="Li J."/>
            <person name="Fan D."/>
            <person name="Wang W."/>
            <person name="Fu W."/>
            <person name="Wang T."/>
            <person name="Wang B."/>
            <person name="Zhang J."/>
            <person name="Peng Z."/>
            <person name="Li Y."/>
            <person name="Li N."/>
            <person name="Wang J."/>
            <person name="Chen M."/>
            <person name="He Y."/>
            <person name="Tan F."/>
            <person name="Song X."/>
            <person name="Zheng Q."/>
            <person name="Huang R."/>
            <person name="Yang H."/>
            <person name="Du X."/>
            <person name="Chen L."/>
            <person name="Yang M."/>
            <person name="Gaffney P.M."/>
            <person name="Wang S."/>
            <person name="Luo L."/>
            <person name="She Z."/>
            <person name="Ming Y."/>
            <person name="Huang W."/>
            <person name="Zhang S."/>
            <person name="Huang B."/>
            <person name="Zhang Y."/>
            <person name="Qu T."/>
            <person name="Ni P."/>
            <person name="Miao G."/>
            <person name="Wang J."/>
            <person name="Wang Q."/>
            <person name="Steinberg C.E."/>
            <person name="Wang H."/>
            <person name="Li N."/>
            <person name="Qian L."/>
            <person name="Zhang G."/>
            <person name="Li Y."/>
            <person name="Yang H."/>
            <person name="Liu X."/>
            <person name="Wang J."/>
            <person name="Yin Y."/>
            <person name="Wang J."/>
        </authorList>
    </citation>
    <scope>NUCLEOTIDE SEQUENCE [LARGE SCALE GENOMIC DNA]</scope>
    <source>
        <strain evidence="5">05x7-T-G4-1.051#20</strain>
    </source>
</reference>
<organism evidence="5">
    <name type="scientific">Magallana gigas</name>
    <name type="common">Pacific oyster</name>
    <name type="synonym">Crassostrea gigas</name>
    <dbReference type="NCBI Taxonomy" id="29159"/>
    <lineage>
        <taxon>Eukaryota</taxon>
        <taxon>Metazoa</taxon>
        <taxon>Spiralia</taxon>
        <taxon>Lophotrochozoa</taxon>
        <taxon>Mollusca</taxon>
        <taxon>Bivalvia</taxon>
        <taxon>Autobranchia</taxon>
        <taxon>Pteriomorphia</taxon>
        <taxon>Ostreida</taxon>
        <taxon>Ostreoidea</taxon>
        <taxon>Ostreidae</taxon>
        <taxon>Magallana</taxon>
    </lineage>
</organism>
<evidence type="ECO:0000256" key="2">
    <source>
        <dbReference type="ARBA" id="ARBA00022771"/>
    </source>
</evidence>
<gene>
    <name evidence="5" type="ORF">CGI_10004699</name>
</gene>
<name>K1QZC4_MAGGI</name>
<dbReference type="GO" id="GO:0008270">
    <property type="term" value="F:zinc ion binding"/>
    <property type="evidence" value="ECO:0007669"/>
    <property type="project" value="UniProtKB-KW"/>
</dbReference>
<feature type="compositionally biased region" description="Polar residues" evidence="4">
    <location>
        <begin position="192"/>
        <end position="204"/>
    </location>
</feature>
<dbReference type="InParanoid" id="K1QZC4"/>
<dbReference type="EMBL" id="JH817303">
    <property type="protein sequence ID" value="EKC34185.1"/>
    <property type="molecule type" value="Genomic_DNA"/>
</dbReference>
<feature type="region of interest" description="Disordered" evidence="4">
    <location>
        <begin position="1"/>
        <end position="60"/>
    </location>
</feature>
<keyword evidence="3" id="KW-0862">Zinc</keyword>
<evidence type="ECO:0000256" key="3">
    <source>
        <dbReference type="ARBA" id="ARBA00022833"/>
    </source>
</evidence>
<dbReference type="InterPro" id="IPR036236">
    <property type="entry name" value="Znf_C2H2_sf"/>
</dbReference>
<evidence type="ECO:0000313" key="5">
    <source>
        <dbReference type="EMBL" id="EKC34185.1"/>
    </source>
</evidence>
<evidence type="ECO:0000256" key="4">
    <source>
        <dbReference type="SAM" id="MobiDB-lite"/>
    </source>
</evidence>
<dbReference type="PROSITE" id="PS00028">
    <property type="entry name" value="ZINC_FINGER_C2H2_1"/>
    <property type="match status" value="1"/>
</dbReference>
<evidence type="ECO:0000256" key="1">
    <source>
        <dbReference type="ARBA" id="ARBA00022723"/>
    </source>
</evidence>
<protein>
    <submittedName>
        <fullName evidence="5">Uncharacterized protein</fullName>
    </submittedName>
</protein>
<feature type="compositionally biased region" description="Basic residues" evidence="4">
    <location>
        <begin position="33"/>
        <end position="44"/>
    </location>
</feature>
<proteinExistence type="predicted"/>
<accession>K1QZC4</accession>
<dbReference type="AlphaFoldDB" id="K1QZC4"/>
<feature type="region of interest" description="Disordered" evidence="4">
    <location>
        <begin position="156"/>
        <end position="204"/>
    </location>
</feature>